<dbReference type="Proteomes" id="UP000516369">
    <property type="component" value="Chromosome"/>
</dbReference>
<gene>
    <name evidence="1" type="ORF">HQ394_10755</name>
</gene>
<dbReference type="AlphaFoldDB" id="A0A7H1N1Y0"/>
<protein>
    <submittedName>
        <fullName evidence="1">Uncharacterized protein</fullName>
    </submittedName>
</protein>
<evidence type="ECO:0000313" key="2">
    <source>
        <dbReference type="Proteomes" id="UP000516369"/>
    </source>
</evidence>
<sequence length="279" mass="31021">MVSAMSVIRFVDLCFIVLLMSSCVPIPTPSLIKDQTTPPARSPLAANEPILLIENDTSSTLTNKAPIFAGIPKQIDLTHCVAKKLAQDVPPVTVLFPSSFKESRRAMLQSGADVLRNVALVPELQKQLSTLRVRYVVEIRIVDFNANIRLPLHPIILPAGVWWEEDEVSIMADVVDLSMLEDVEPTRTTVYGEVLLIQWVFGVLFYPMLETWSCKAISEQLHQFLTTERSSQDSSAAVAPDYNAWRREWLQKAADNGDTEARGALDKLLLEHGDGVKSP</sequence>
<evidence type="ECO:0000313" key="1">
    <source>
        <dbReference type="EMBL" id="QNT69716.1"/>
    </source>
</evidence>
<reference evidence="1 2" key="1">
    <citation type="submission" date="2020-05" db="EMBL/GenBank/DDBJ databases">
        <title>Complete closed genome sequence of Defluviicoccus vanus.</title>
        <authorList>
            <person name="Bessarab I."/>
            <person name="Arumugam K."/>
            <person name="Maszenan A.M."/>
            <person name="Seviour R.J."/>
            <person name="Williams R.B."/>
        </authorList>
    </citation>
    <scope>NUCLEOTIDE SEQUENCE [LARGE SCALE GENOMIC DNA]</scope>
    <source>
        <strain evidence="1 2">Ben 114</strain>
    </source>
</reference>
<dbReference type="KEGG" id="dvn:HQ394_10755"/>
<proteinExistence type="predicted"/>
<keyword evidence="2" id="KW-1185">Reference proteome</keyword>
<organism evidence="1 2">
    <name type="scientific">Defluviicoccus vanus</name>
    <dbReference type="NCBI Taxonomy" id="111831"/>
    <lineage>
        <taxon>Bacteria</taxon>
        <taxon>Pseudomonadati</taxon>
        <taxon>Pseudomonadota</taxon>
        <taxon>Alphaproteobacteria</taxon>
        <taxon>Rhodospirillales</taxon>
        <taxon>Rhodospirillaceae</taxon>
        <taxon>Defluviicoccus</taxon>
    </lineage>
</organism>
<dbReference type="EMBL" id="CP053923">
    <property type="protein sequence ID" value="QNT69716.1"/>
    <property type="molecule type" value="Genomic_DNA"/>
</dbReference>
<accession>A0A7H1N1Y0</accession>
<name>A0A7H1N1Y0_9PROT</name>